<evidence type="ECO:0000256" key="3">
    <source>
        <dbReference type="SAM" id="MobiDB-lite"/>
    </source>
</evidence>
<evidence type="ECO:0000259" key="5">
    <source>
        <dbReference type="Pfam" id="PF25917"/>
    </source>
</evidence>
<dbReference type="Gene3D" id="2.40.30.170">
    <property type="match status" value="1"/>
</dbReference>
<keyword evidence="4" id="KW-0732">Signal</keyword>
<dbReference type="AlphaFoldDB" id="A0A6H1UBN1"/>
<evidence type="ECO:0000313" key="7">
    <source>
        <dbReference type="Proteomes" id="UP000501602"/>
    </source>
</evidence>
<evidence type="ECO:0000256" key="1">
    <source>
        <dbReference type="ARBA" id="ARBA00009477"/>
    </source>
</evidence>
<keyword evidence="7" id="KW-1185">Reference proteome</keyword>
<dbReference type="Proteomes" id="UP000501602">
    <property type="component" value="Chromosome"/>
</dbReference>
<dbReference type="NCBIfam" id="TIGR01730">
    <property type="entry name" value="RND_mfp"/>
    <property type="match status" value="1"/>
</dbReference>
<name>A0A6H1UBN1_9GAMM</name>
<proteinExistence type="inferred from homology"/>
<feature type="domain" description="Multidrug resistance protein MdtA-like barrel-sandwich hybrid" evidence="5">
    <location>
        <begin position="73"/>
        <end position="216"/>
    </location>
</feature>
<dbReference type="RefSeq" id="WP_168658877.1">
    <property type="nucleotide sequence ID" value="NZ_CP051180.1"/>
</dbReference>
<organism evidence="6 7">
    <name type="scientific">Ferrimonas lipolytica</name>
    <dbReference type="NCBI Taxonomy" id="2724191"/>
    <lineage>
        <taxon>Bacteria</taxon>
        <taxon>Pseudomonadati</taxon>
        <taxon>Pseudomonadota</taxon>
        <taxon>Gammaproteobacteria</taxon>
        <taxon>Alteromonadales</taxon>
        <taxon>Ferrimonadaceae</taxon>
        <taxon>Ferrimonas</taxon>
    </lineage>
</organism>
<dbReference type="EMBL" id="CP051180">
    <property type="protein sequence ID" value="QIZ75616.1"/>
    <property type="molecule type" value="Genomic_DNA"/>
</dbReference>
<dbReference type="Pfam" id="PF25917">
    <property type="entry name" value="BSH_RND"/>
    <property type="match status" value="1"/>
</dbReference>
<dbReference type="KEGG" id="fes:HER31_01095"/>
<dbReference type="InterPro" id="IPR006143">
    <property type="entry name" value="RND_pump_MFP"/>
</dbReference>
<comment type="similarity">
    <text evidence="1">Belongs to the membrane fusion protein (MFP) (TC 8.A.1) family.</text>
</comment>
<protein>
    <submittedName>
        <fullName evidence="6">Efflux RND transporter periplasmic adaptor subunit</fullName>
    </submittedName>
</protein>
<evidence type="ECO:0000256" key="4">
    <source>
        <dbReference type="SAM" id="SignalP"/>
    </source>
</evidence>
<dbReference type="Gene3D" id="1.10.287.470">
    <property type="entry name" value="Helix hairpin bin"/>
    <property type="match status" value="1"/>
</dbReference>
<feature type="compositionally biased region" description="Basic and acidic residues" evidence="3">
    <location>
        <begin position="133"/>
        <end position="143"/>
    </location>
</feature>
<gene>
    <name evidence="6" type="ORF">HER31_01095</name>
</gene>
<feature type="chain" id="PRO_5026116866" evidence="4">
    <location>
        <begin position="24"/>
        <end position="386"/>
    </location>
</feature>
<feature type="region of interest" description="Disordered" evidence="3">
    <location>
        <begin position="133"/>
        <end position="152"/>
    </location>
</feature>
<evidence type="ECO:0000313" key="6">
    <source>
        <dbReference type="EMBL" id="QIZ75616.1"/>
    </source>
</evidence>
<reference evidence="6 7" key="1">
    <citation type="submission" date="2020-04" db="EMBL/GenBank/DDBJ databases">
        <title>Ferrimonas sp. S7 isolated from sea water.</title>
        <authorList>
            <person name="Bae S.S."/>
            <person name="Baek K."/>
        </authorList>
    </citation>
    <scope>NUCLEOTIDE SEQUENCE [LARGE SCALE GENOMIC DNA]</scope>
    <source>
        <strain evidence="6 7">S7</strain>
    </source>
</reference>
<dbReference type="PANTHER" id="PTHR30469">
    <property type="entry name" value="MULTIDRUG RESISTANCE PROTEIN MDTA"/>
    <property type="match status" value="1"/>
</dbReference>
<dbReference type="Gene3D" id="2.40.50.100">
    <property type="match status" value="1"/>
</dbReference>
<dbReference type="InterPro" id="IPR058625">
    <property type="entry name" value="MdtA-like_BSH"/>
</dbReference>
<dbReference type="GO" id="GO:0015562">
    <property type="term" value="F:efflux transmembrane transporter activity"/>
    <property type="evidence" value="ECO:0007669"/>
    <property type="project" value="TreeGrafter"/>
</dbReference>
<dbReference type="SUPFAM" id="SSF111369">
    <property type="entry name" value="HlyD-like secretion proteins"/>
    <property type="match status" value="1"/>
</dbReference>
<feature type="signal peptide" evidence="4">
    <location>
        <begin position="1"/>
        <end position="23"/>
    </location>
</feature>
<accession>A0A6H1UBN1</accession>
<dbReference type="PANTHER" id="PTHR30469:SF12">
    <property type="entry name" value="MULTIDRUG RESISTANCE PROTEIN MDTA"/>
    <property type="match status" value="1"/>
</dbReference>
<keyword evidence="2" id="KW-0175">Coiled coil</keyword>
<evidence type="ECO:0000256" key="2">
    <source>
        <dbReference type="SAM" id="Coils"/>
    </source>
</evidence>
<feature type="coiled-coil region" evidence="2">
    <location>
        <begin position="162"/>
        <end position="189"/>
    </location>
</feature>
<dbReference type="GO" id="GO:1990281">
    <property type="term" value="C:efflux pump complex"/>
    <property type="evidence" value="ECO:0007669"/>
    <property type="project" value="TreeGrafter"/>
</dbReference>
<sequence>MKLKLLPIAVTIACGVALFSAVAYNGFQMENHQQQRAPKPVVVAPSVAVSVVSADSYTSVVQGYGEALPQYQLTLTAQSSGQVLTLADAFASGNQVKAGQLLAKVEDSNYQQAVSDANKAVADAKLALLEEQRQGDQARKDWQHSGLEGEPDSPLVLRQPQLAAAEATLEQALRQLASAKVDLANTEIRAPFDAVIVSRDIQLGSYLQQGNSVAMLYSTDVAEIRVPLSQVQWQALGQLQLGPEHKVALSSSDGHEQWQGYAARIEQHLNSSDRQRSLVVAVDEPLALASPLHAGTFVTATITGQERSNLWQLPTTAISQDDAIWMVTDAQTIVPQAAEVVFADQSWVYLTPSTVDGTAQIVQRPLNNYLSGMRINAVSDSEQEQQ</sequence>